<proteinExistence type="predicted"/>
<feature type="compositionally biased region" description="Polar residues" evidence="1">
    <location>
        <begin position="66"/>
        <end position="85"/>
    </location>
</feature>
<gene>
    <name evidence="2" type="ORF">DHW29_15485</name>
</gene>
<evidence type="ECO:0000256" key="1">
    <source>
        <dbReference type="SAM" id="MobiDB-lite"/>
    </source>
</evidence>
<reference evidence="2 3" key="1">
    <citation type="journal article" date="2018" name="Nat. Biotechnol.">
        <title>A standardized bacterial taxonomy based on genome phylogeny substantially revises the tree of life.</title>
        <authorList>
            <person name="Parks D.H."/>
            <person name="Chuvochina M."/>
            <person name="Waite D.W."/>
            <person name="Rinke C."/>
            <person name="Skarshewski A."/>
            <person name="Chaumeil P.A."/>
            <person name="Hugenholtz P."/>
        </authorList>
    </citation>
    <scope>NUCLEOTIDE SEQUENCE [LARGE SCALE GENOMIC DNA]</scope>
    <source>
        <strain evidence="2">UBA9669</strain>
    </source>
</reference>
<evidence type="ECO:0008006" key="4">
    <source>
        <dbReference type="Google" id="ProtNLM"/>
    </source>
</evidence>
<evidence type="ECO:0000313" key="3">
    <source>
        <dbReference type="Proteomes" id="UP000263596"/>
    </source>
</evidence>
<dbReference type="Proteomes" id="UP000263596">
    <property type="component" value="Unassembled WGS sequence"/>
</dbReference>
<dbReference type="AlphaFoldDB" id="A0A3D2SPP4"/>
<evidence type="ECO:0000313" key="2">
    <source>
        <dbReference type="EMBL" id="HCK31439.1"/>
    </source>
</evidence>
<organism evidence="2 3">
    <name type="scientific">Acinetobacter ursingii</name>
    <dbReference type="NCBI Taxonomy" id="108980"/>
    <lineage>
        <taxon>Bacteria</taxon>
        <taxon>Pseudomonadati</taxon>
        <taxon>Pseudomonadota</taxon>
        <taxon>Gammaproteobacteria</taxon>
        <taxon>Moraxellales</taxon>
        <taxon>Moraxellaceae</taxon>
        <taxon>Acinetobacter</taxon>
    </lineage>
</organism>
<feature type="compositionally biased region" description="Basic and acidic residues" evidence="1">
    <location>
        <begin position="42"/>
        <end position="60"/>
    </location>
</feature>
<comment type="caution">
    <text evidence="2">The sequence shown here is derived from an EMBL/GenBank/DDBJ whole genome shotgun (WGS) entry which is preliminary data.</text>
</comment>
<protein>
    <recommendedName>
        <fullName evidence="4">Lipoprotein</fullName>
    </recommendedName>
</protein>
<name>A0A3D2SPP4_9GAMM</name>
<feature type="region of interest" description="Disordered" evidence="1">
    <location>
        <begin position="22"/>
        <end position="101"/>
    </location>
</feature>
<sequence length="101" mass="10793">MHIKTILAALAVATLMTGCIVTPDDHINQSGRQADPGFSRPPAHDHGGLRPGETTHDHPDPGYNYPSDSNNGGLRPGENNQSNQIDPGFNRPTNPDPGYGR</sequence>
<accession>A0A3D2SPP4</accession>
<dbReference type="RefSeq" id="WP_049175345.1">
    <property type="nucleotide sequence ID" value="NZ_BKFK01000016.1"/>
</dbReference>
<dbReference type="PROSITE" id="PS51257">
    <property type="entry name" value="PROKAR_LIPOPROTEIN"/>
    <property type="match status" value="1"/>
</dbReference>
<dbReference type="EMBL" id="DPVE01000282">
    <property type="protein sequence ID" value="HCK31439.1"/>
    <property type="molecule type" value="Genomic_DNA"/>
</dbReference>